<keyword evidence="4 6" id="KW-1133">Transmembrane helix</keyword>
<dbReference type="Proteomes" id="UP000295678">
    <property type="component" value="Unassembled WGS sequence"/>
</dbReference>
<evidence type="ECO:0000256" key="6">
    <source>
        <dbReference type="SAM" id="Phobius"/>
    </source>
</evidence>
<keyword evidence="2 6" id="KW-0812">Transmembrane</keyword>
<feature type="transmembrane region" description="Helical" evidence="6">
    <location>
        <begin position="187"/>
        <end position="204"/>
    </location>
</feature>
<keyword evidence="3" id="KW-0813">Transport</keyword>
<dbReference type="EMBL" id="SMAK01000005">
    <property type="protein sequence ID" value="TCT10539.1"/>
    <property type="molecule type" value="Genomic_DNA"/>
</dbReference>
<keyword evidence="3" id="KW-0862">Zinc</keyword>
<feature type="transmembrane region" description="Helical" evidence="6">
    <location>
        <begin position="119"/>
        <end position="143"/>
    </location>
</feature>
<evidence type="ECO:0000256" key="3">
    <source>
        <dbReference type="ARBA" id="ARBA00022906"/>
    </source>
</evidence>
<dbReference type="Pfam" id="PF01545">
    <property type="entry name" value="Cation_efflux"/>
    <property type="match status" value="1"/>
</dbReference>
<comment type="caution">
    <text evidence="8">The sequence shown here is derived from an EMBL/GenBank/DDBJ whole genome shotgun (WGS) entry which is preliminary data.</text>
</comment>
<protein>
    <submittedName>
        <fullName evidence="8">Cobalt-zinc-cadmium efflux system protein</fullName>
    </submittedName>
</protein>
<feature type="domain" description="Cation efflux protein transmembrane" evidence="7">
    <location>
        <begin position="23"/>
        <end position="212"/>
    </location>
</feature>
<dbReference type="InterPro" id="IPR058533">
    <property type="entry name" value="Cation_efflux_TM"/>
</dbReference>
<dbReference type="GO" id="GO:0005886">
    <property type="term" value="C:plasma membrane"/>
    <property type="evidence" value="ECO:0007669"/>
    <property type="project" value="TreeGrafter"/>
</dbReference>
<dbReference type="OrthoDB" id="9809646at2"/>
<dbReference type="PANTHER" id="PTHR11562">
    <property type="entry name" value="CATION EFFLUX PROTEIN/ ZINC TRANSPORTER"/>
    <property type="match status" value="1"/>
</dbReference>
<keyword evidence="3" id="KW-0406">Ion transport</keyword>
<keyword evidence="3" id="KW-0864">Zinc transport</keyword>
<dbReference type="InterPro" id="IPR050681">
    <property type="entry name" value="CDF/SLC30A"/>
</dbReference>
<dbReference type="NCBIfam" id="TIGR01297">
    <property type="entry name" value="CDF"/>
    <property type="match status" value="1"/>
</dbReference>
<reference evidence="8 9" key="1">
    <citation type="submission" date="2019-03" db="EMBL/GenBank/DDBJ databases">
        <title>Genomic Encyclopedia of Type Strains, Phase IV (KMG-IV): sequencing the most valuable type-strain genomes for metagenomic binning, comparative biology and taxonomic classification.</title>
        <authorList>
            <person name="Goeker M."/>
        </authorList>
    </citation>
    <scope>NUCLEOTIDE SEQUENCE [LARGE SCALE GENOMIC DNA]</scope>
    <source>
        <strain evidence="8 9">DSM 19345</strain>
    </source>
</reference>
<evidence type="ECO:0000256" key="1">
    <source>
        <dbReference type="ARBA" id="ARBA00004141"/>
    </source>
</evidence>
<dbReference type="InterPro" id="IPR027469">
    <property type="entry name" value="Cation_efflux_TMD_sf"/>
</dbReference>
<dbReference type="InterPro" id="IPR002524">
    <property type="entry name" value="Cation_efflux"/>
</dbReference>
<feature type="transmembrane region" description="Helical" evidence="6">
    <location>
        <begin position="88"/>
        <end position="107"/>
    </location>
</feature>
<keyword evidence="5 6" id="KW-0472">Membrane</keyword>
<dbReference type="AlphaFoldDB" id="A0A4R3ME10"/>
<dbReference type="GO" id="GO:0005385">
    <property type="term" value="F:zinc ion transmembrane transporter activity"/>
    <property type="evidence" value="ECO:0007669"/>
    <property type="project" value="TreeGrafter"/>
</dbReference>
<dbReference type="PANTHER" id="PTHR11562:SF17">
    <property type="entry name" value="RE54080P-RELATED"/>
    <property type="match status" value="1"/>
</dbReference>
<evidence type="ECO:0000256" key="5">
    <source>
        <dbReference type="ARBA" id="ARBA00023136"/>
    </source>
</evidence>
<dbReference type="SUPFAM" id="SSF161111">
    <property type="entry name" value="Cation efflux protein transmembrane domain-like"/>
    <property type="match status" value="1"/>
</dbReference>
<name>A0A4R3ME10_9HYPH</name>
<comment type="subcellular location">
    <subcellularLocation>
        <location evidence="1">Membrane</location>
        <topology evidence="1">Multi-pass membrane protein</topology>
    </subcellularLocation>
</comment>
<evidence type="ECO:0000259" key="7">
    <source>
        <dbReference type="Pfam" id="PF01545"/>
    </source>
</evidence>
<keyword evidence="9" id="KW-1185">Reference proteome</keyword>
<evidence type="ECO:0000313" key="8">
    <source>
        <dbReference type="EMBL" id="TCT10539.1"/>
    </source>
</evidence>
<evidence type="ECO:0000256" key="4">
    <source>
        <dbReference type="ARBA" id="ARBA00022989"/>
    </source>
</evidence>
<dbReference type="Gene3D" id="1.20.1510.10">
    <property type="entry name" value="Cation efflux protein transmembrane domain"/>
    <property type="match status" value="1"/>
</dbReference>
<feature type="transmembrane region" description="Helical" evidence="6">
    <location>
        <begin position="155"/>
        <end position="181"/>
    </location>
</feature>
<accession>A0A4R3ME10</accession>
<gene>
    <name evidence="8" type="ORF">EDC22_10537</name>
</gene>
<sequence>MGADHHHGQHDHGSGSSRRRLGIAALLTAGFMVAEAIGGIVTGSLALLADAAHMMTDTVSLGFAWWAFRIAANPPTAERTFGNRRFPVLIAFANAIAIMMLAAFILLEAAQRFAEPVEILAGPMLVVAVTGLLVNIAAFLVLATGERGNLNVRGALLHVAGDLLGSLAAILAAIVILASGWTPIDPLLSVLVALLIIAAAVRLARDSGHILLEGAPRGLAPQKIRAVIGEDIAGLRAVRHIHVWALDQDRPLVTLDAEIEPGADALGAVAEIKRRLEADLDIHHTTVEIVAPDAAPAAVAACGRQGRPQGQQAANPTRRA</sequence>
<evidence type="ECO:0000256" key="2">
    <source>
        <dbReference type="ARBA" id="ARBA00022692"/>
    </source>
</evidence>
<feature type="transmembrane region" description="Helical" evidence="6">
    <location>
        <begin position="47"/>
        <end position="68"/>
    </location>
</feature>
<dbReference type="RefSeq" id="WP_132806402.1">
    <property type="nucleotide sequence ID" value="NZ_SMAK01000005.1"/>
</dbReference>
<feature type="transmembrane region" description="Helical" evidence="6">
    <location>
        <begin position="21"/>
        <end position="41"/>
    </location>
</feature>
<evidence type="ECO:0000313" key="9">
    <source>
        <dbReference type="Proteomes" id="UP000295678"/>
    </source>
</evidence>
<proteinExistence type="predicted"/>
<organism evidence="8 9">
    <name type="scientific">Tepidamorphus gemmatus</name>
    <dbReference type="NCBI Taxonomy" id="747076"/>
    <lineage>
        <taxon>Bacteria</taxon>
        <taxon>Pseudomonadati</taxon>
        <taxon>Pseudomonadota</taxon>
        <taxon>Alphaproteobacteria</taxon>
        <taxon>Hyphomicrobiales</taxon>
        <taxon>Tepidamorphaceae</taxon>
        <taxon>Tepidamorphus</taxon>
    </lineage>
</organism>